<feature type="transmembrane region" description="Helical" evidence="7">
    <location>
        <begin position="152"/>
        <end position="177"/>
    </location>
</feature>
<evidence type="ECO:0000256" key="3">
    <source>
        <dbReference type="ARBA" id="ARBA00022475"/>
    </source>
</evidence>
<dbReference type="GO" id="GO:0005886">
    <property type="term" value="C:plasma membrane"/>
    <property type="evidence" value="ECO:0007669"/>
    <property type="project" value="UniProtKB-SubCell"/>
</dbReference>
<proteinExistence type="predicted"/>
<sequence>KQFVKKNHLGRLLFFIPAAIVFAYGIIYSSIRLFTVSLQNSGINTIFVGLENYKRVLTDGFFYEAIRNNLILIVVVIPLLISLCIVFSSIIYDKVHGAKIFQFIIIIPYILSVTIVGTLFSFLLQKNGIINELLRKIGLDFLALDWLGNSDIAIFTIALIIVWKETGFGTILFLSRLETLLPEHKDAMKVDSANKLQILWNLYLPHLKPIIIFYTILVIKR</sequence>
<evidence type="ECO:0000256" key="6">
    <source>
        <dbReference type="ARBA" id="ARBA00023136"/>
    </source>
</evidence>
<evidence type="ECO:0000313" key="9">
    <source>
        <dbReference type="EMBL" id="GAI89360.1"/>
    </source>
</evidence>
<feature type="transmembrane region" description="Helical" evidence="7">
    <location>
        <begin position="103"/>
        <end position="124"/>
    </location>
</feature>
<comment type="caution">
    <text evidence="9">The sequence shown here is derived from an EMBL/GenBank/DDBJ whole genome shotgun (WGS) entry which is preliminary data.</text>
</comment>
<evidence type="ECO:0000256" key="5">
    <source>
        <dbReference type="ARBA" id="ARBA00022989"/>
    </source>
</evidence>
<keyword evidence="5 7" id="KW-1133">Transmembrane helix</keyword>
<accession>X1TP50</accession>
<comment type="subcellular location">
    <subcellularLocation>
        <location evidence="1">Cell membrane</location>
        <topology evidence="1">Multi-pass membrane protein</topology>
    </subcellularLocation>
</comment>
<dbReference type="Gene3D" id="1.10.3720.10">
    <property type="entry name" value="MetI-like"/>
    <property type="match status" value="1"/>
</dbReference>
<dbReference type="InterPro" id="IPR050809">
    <property type="entry name" value="UgpAE/MalFG_permease"/>
</dbReference>
<protein>
    <recommendedName>
        <fullName evidence="8">ABC transmembrane type-1 domain-containing protein</fullName>
    </recommendedName>
</protein>
<dbReference type="GO" id="GO:0055085">
    <property type="term" value="P:transmembrane transport"/>
    <property type="evidence" value="ECO:0007669"/>
    <property type="project" value="InterPro"/>
</dbReference>
<evidence type="ECO:0000256" key="2">
    <source>
        <dbReference type="ARBA" id="ARBA00022448"/>
    </source>
</evidence>
<keyword evidence="2" id="KW-0813">Transport</keyword>
<gene>
    <name evidence="9" type="ORF">S12H4_34198</name>
</gene>
<keyword evidence="3" id="KW-1003">Cell membrane</keyword>
<feature type="domain" description="ABC transmembrane type-1" evidence="8">
    <location>
        <begin position="66"/>
        <end position="221"/>
    </location>
</feature>
<dbReference type="PANTHER" id="PTHR43227">
    <property type="entry name" value="BLL4140 PROTEIN"/>
    <property type="match status" value="1"/>
</dbReference>
<dbReference type="InterPro" id="IPR035906">
    <property type="entry name" value="MetI-like_sf"/>
</dbReference>
<feature type="transmembrane region" description="Helical" evidence="7">
    <location>
        <begin position="70"/>
        <end position="91"/>
    </location>
</feature>
<evidence type="ECO:0000256" key="7">
    <source>
        <dbReference type="SAM" id="Phobius"/>
    </source>
</evidence>
<dbReference type="PROSITE" id="PS50928">
    <property type="entry name" value="ABC_TM1"/>
    <property type="match status" value="1"/>
</dbReference>
<feature type="transmembrane region" description="Helical" evidence="7">
    <location>
        <begin position="198"/>
        <end position="219"/>
    </location>
</feature>
<organism evidence="9">
    <name type="scientific">marine sediment metagenome</name>
    <dbReference type="NCBI Taxonomy" id="412755"/>
    <lineage>
        <taxon>unclassified sequences</taxon>
        <taxon>metagenomes</taxon>
        <taxon>ecological metagenomes</taxon>
    </lineage>
</organism>
<keyword evidence="6 7" id="KW-0472">Membrane</keyword>
<dbReference type="EMBL" id="BARW01020215">
    <property type="protein sequence ID" value="GAI89360.1"/>
    <property type="molecule type" value="Genomic_DNA"/>
</dbReference>
<dbReference type="InterPro" id="IPR000515">
    <property type="entry name" value="MetI-like"/>
</dbReference>
<feature type="non-terminal residue" evidence="9">
    <location>
        <position position="1"/>
    </location>
</feature>
<evidence type="ECO:0000259" key="8">
    <source>
        <dbReference type="PROSITE" id="PS50928"/>
    </source>
</evidence>
<dbReference type="SUPFAM" id="SSF161098">
    <property type="entry name" value="MetI-like"/>
    <property type="match status" value="1"/>
</dbReference>
<reference evidence="9" key="1">
    <citation type="journal article" date="2014" name="Front. Microbiol.">
        <title>High frequency of phylogenetically diverse reductive dehalogenase-homologous genes in deep subseafloor sedimentary metagenomes.</title>
        <authorList>
            <person name="Kawai M."/>
            <person name="Futagami T."/>
            <person name="Toyoda A."/>
            <person name="Takaki Y."/>
            <person name="Nishi S."/>
            <person name="Hori S."/>
            <person name="Arai W."/>
            <person name="Tsubouchi T."/>
            <person name="Morono Y."/>
            <person name="Uchiyama I."/>
            <person name="Ito T."/>
            <person name="Fujiyama A."/>
            <person name="Inagaki F."/>
            <person name="Takami H."/>
        </authorList>
    </citation>
    <scope>NUCLEOTIDE SEQUENCE</scope>
    <source>
        <strain evidence="9">Expedition CK06-06</strain>
    </source>
</reference>
<keyword evidence="4 7" id="KW-0812">Transmembrane</keyword>
<dbReference type="AlphaFoldDB" id="X1TP50"/>
<name>X1TP50_9ZZZZ</name>
<evidence type="ECO:0000256" key="4">
    <source>
        <dbReference type="ARBA" id="ARBA00022692"/>
    </source>
</evidence>
<feature type="transmembrane region" description="Helical" evidence="7">
    <location>
        <begin position="12"/>
        <end position="31"/>
    </location>
</feature>
<dbReference type="PANTHER" id="PTHR43227:SF11">
    <property type="entry name" value="BLL4140 PROTEIN"/>
    <property type="match status" value="1"/>
</dbReference>
<evidence type="ECO:0000256" key="1">
    <source>
        <dbReference type="ARBA" id="ARBA00004651"/>
    </source>
</evidence>